<accession>A0A398BET5</accession>
<dbReference type="PANTHER" id="PTHR11040:SF211">
    <property type="entry name" value="ZINC TRANSPORTER ZIP11"/>
    <property type="match status" value="1"/>
</dbReference>
<comment type="caution">
    <text evidence="9">The sequence shown here is derived from an EMBL/GenBank/DDBJ whole genome shotgun (WGS) entry which is preliminary data.</text>
</comment>
<keyword evidence="6 8" id="KW-1133">Transmembrane helix</keyword>
<feature type="transmembrane region" description="Helical" evidence="8">
    <location>
        <begin position="33"/>
        <end position="53"/>
    </location>
</feature>
<comment type="subcellular location">
    <subcellularLocation>
        <location evidence="1">Cell membrane</location>
        <topology evidence="1">Multi-pass membrane protein</topology>
    </subcellularLocation>
</comment>
<evidence type="ECO:0000256" key="7">
    <source>
        <dbReference type="ARBA" id="ARBA00023136"/>
    </source>
</evidence>
<evidence type="ECO:0000256" key="1">
    <source>
        <dbReference type="ARBA" id="ARBA00004651"/>
    </source>
</evidence>
<dbReference type="GO" id="GO:0005385">
    <property type="term" value="F:zinc ion transmembrane transporter activity"/>
    <property type="evidence" value="ECO:0007669"/>
    <property type="project" value="TreeGrafter"/>
</dbReference>
<name>A0A398BET5_9BACI</name>
<keyword evidence="5" id="KW-0862">Zinc</keyword>
<dbReference type="RefSeq" id="WP_119115733.1">
    <property type="nucleotide sequence ID" value="NZ_QWVS01000003.1"/>
</dbReference>
<dbReference type="Proteomes" id="UP000266016">
    <property type="component" value="Unassembled WGS sequence"/>
</dbReference>
<evidence type="ECO:0000256" key="6">
    <source>
        <dbReference type="ARBA" id="ARBA00022989"/>
    </source>
</evidence>
<feature type="transmembrane region" description="Helical" evidence="8">
    <location>
        <begin position="132"/>
        <end position="154"/>
    </location>
</feature>
<evidence type="ECO:0000256" key="4">
    <source>
        <dbReference type="ARBA" id="ARBA00022692"/>
    </source>
</evidence>
<sequence>MFYIGVLGFVATAIGISIGGLLTMLLRRFQQGIAAIYALCTGLILGLVFLEIVPESINLGGWTIFILGIVTGSLLFLLIHQTYSKVTTINHHSSKDLFMHTGYLLAISISIHNFPMGIAFGSSQHTGISDSILQTLILHNIPEGIAMFTPLLLAGLGIYELLLFTCIVSLPVGIGAVLGSMVGMDYPALWAFIISLAVGIMIMVTLKEIFYEALRHSSMVYSLLISGVGALIIGMYLRTI</sequence>
<evidence type="ECO:0000313" key="9">
    <source>
        <dbReference type="EMBL" id="RID88745.1"/>
    </source>
</evidence>
<feature type="transmembrane region" description="Helical" evidence="8">
    <location>
        <begin position="161"/>
        <end position="182"/>
    </location>
</feature>
<feature type="transmembrane region" description="Helical" evidence="8">
    <location>
        <begin position="218"/>
        <end position="237"/>
    </location>
</feature>
<comment type="similarity">
    <text evidence="2">Belongs to the ZIP transporter (TC 2.A.5) family.</text>
</comment>
<evidence type="ECO:0000256" key="8">
    <source>
        <dbReference type="SAM" id="Phobius"/>
    </source>
</evidence>
<keyword evidence="10" id="KW-1185">Reference proteome</keyword>
<feature type="transmembrane region" description="Helical" evidence="8">
    <location>
        <begin position="6"/>
        <end position="26"/>
    </location>
</feature>
<protein>
    <submittedName>
        <fullName evidence="9">Zinc permease</fullName>
    </submittedName>
</protein>
<dbReference type="Pfam" id="PF02535">
    <property type="entry name" value="Zip"/>
    <property type="match status" value="1"/>
</dbReference>
<keyword evidence="7 8" id="KW-0472">Membrane</keyword>
<evidence type="ECO:0000256" key="5">
    <source>
        <dbReference type="ARBA" id="ARBA00022833"/>
    </source>
</evidence>
<keyword evidence="3" id="KW-1003">Cell membrane</keyword>
<proteinExistence type="inferred from homology"/>
<dbReference type="InterPro" id="IPR003689">
    <property type="entry name" value="ZIP"/>
</dbReference>
<dbReference type="EMBL" id="QWVS01000003">
    <property type="protein sequence ID" value="RID88745.1"/>
    <property type="molecule type" value="Genomic_DNA"/>
</dbReference>
<gene>
    <name evidence="9" type="ORF">D1953_03235</name>
</gene>
<evidence type="ECO:0000313" key="10">
    <source>
        <dbReference type="Proteomes" id="UP000266016"/>
    </source>
</evidence>
<dbReference type="AlphaFoldDB" id="A0A398BET5"/>
<dbReference type="GO" id="GO:0005886">
    <property type="term" value="C:plasma membrane"/>
    <property type="evidence" value="ECO:0007669"/>
    <property type="project" value="UniProtKB-SubCell"/>
</dbReference>
<evidence type="ECO:0000256" key="3">
    <source>
        <dbReference type="ARBA" id="ARBA00022475"/>
    </source>
</evidence>
<feature type="transmembrane region" description="Helical" evidence="8">
    <location>
        <begin position="59"/>
        <end position="79"/>
    </location>
</feature>
<feature type="transmembrane region" description="Helical" evidence="8">
    <location>
        <begin position="188"/>
        <end position="206"/>
    </location>
</feature>
<organism evidence="9 10">
    <name type="scientific">Peribacillus asahii</name>
    <dbReference type="NCBI Taxonomy" id="228899"/>
    <lineage>
        <taxon>Bacteria</taxon>
        <taxon>Bacillati</taxon>
        <taxon>Bacillota</taxon>
        <taxon>Bacilli</taxon>
        <taxon>Bacillales</taxon>
        <taxon>Bacillaceae</taxon>
        <taxon>Peribacillus</taxon>
    </lineage>
</organism>
<dbReference type="PANTHER" id="PTHR11040">
    <property type="entry name" value="ZINC/IRON TRANSPORTER"/>
    <property type="match status" value="1"/>
</dbReference>
<keyword evidence="4 8" id="KW-0812">Transmembrane</keyword>
<evidence type="ECO:0000256" key="2">
    <source>
        <dbReference type="ARBA" id="ARBA00006939"/>
    </source>
</evidence>
<reference evidence="9 10" key="1">
    <citation type="submission" date="2018-08" db="EMBL/GenBank/DDBJ databases">
        <title>Bacillus jemisoniae sp. nov., Bacillus chryseoplanitiae sp. nov., Bacillus resnikiae sp. nov., and Bacillus frankliniae sp. nov., isolated from Viking spacecraft and associated surfaces.</title>
        <authorList>
            <person name="Seuylemezian A."/>
            <person name="Vaishampayan P."/>
        </authorList>
    </citation>
    <scope>NUCLEOTIDE SEQUENCE [LARGE SCALE GENOMIC DNA]</scope>
    <source>
        <strain evidence="9 10">MA001</strain>
    </source>
</reference>
<feature type="transmembrane region" description="Helical" evidence="8">
    <location>
        <begin position="100"/>
        <end position="120"/>
    </location>
</feature>